<dbReference type="AlphaFoldDB" id="A0AAE1WBJ3"/>
<dbReference type="PANTHER" id="PTHR45000">
    <property type="entry name" value="CHAPERONE DNAJ-DOMAIN SUPERFAMILY PROTEIN"/>
    <property type="match status" value="1"/>
</dbReference>
<sequence length="68" mass="7961">MEGHKMVRKVNTYWGNWCLDDIVSLQNESKGISPDQNRDNKEFAEAKFKEVMGSYEAIKSERKNTKHL</sequence>
<evidence type="ECO:0000313" key="2">
    <source>
        <dbReference type="Proteomes" id="UP001289374"/>
    </source>
</evidence>
<dbReference type="EMBL" id="JACGWL010000012">
    <property type="protein sequence ID" value="KAK4390339.1"/>
    <property type="molecule type" value="Genomic_DNA"/>
</dbReference>
<comment type="caution">
    <text evidence="1">The sequence shown here is derived from an EMBL/GenBank/DDBJ whole genome shotgun (WGS) entry which is preliminary data.</text>
</comment>
<organism evidence="1 2">
    <name type="scientific">Sesamum angolense</name>
    <dbReference type="NCBI Taxonomy" id="2727404"/>
    <lineage>
        <taxon>Eukaryota</taxon>
        <taxon>Viridiplantae</taxon>
        <taxon>Streptophyta</taxon>
        <taxon>Embryophyta</taxon>
        <taxon>Tracheophyta</taxon>
        <taxon>Spermatophyta</taxon>
        <taxon>Magnoliopsida</taxon>
        <taxon>eudicotyledons</taxon>
        <taxon>Gunneridae</taxon>
        <taxon>Pentapetalae</taxon>
        <taxon>asterids</taxon>
        <taxon>lamiids</taxon>
        <taxon>Lamiales</taxon>
        <taxon>Pedaliaceae</taxon>
        <taxon>Sesamum</taxon>
    </lineage>
</organism>
<evidence type="ECO:0000313" key="1">
    <source>
        <dbReference type="EMBL" id="KAK4390339.1"/>
    </source>
</evidence>
<accession>A0AAE1WBJ3</accession>
<keyword evidence="2" id="KW-1185">Reference proteome</keyword>
<name>A0AAE1WBJ3_9LAMI</name>
<reference evidence="1" key="2">
    <citation type="journal article" date="2024" name="Plant">
        <title>Genomic evolution and insights into agronomic trait innovations of Sesamum species.</title>
        <authorList>
            <person name="Miao H."/>
            <person name="Wang L."/>
            <person name="Qu L."/>
            <person name="Liu H."/>
            <person name="Sun Y."/>
            <person name="Le M."/>
            <person name="Wang Q."/>
            <person name="Wei S."/>
            <person name="Zheng Y."/>
            <person name="Lin W."/>
            <person name="Duan Y."/>
            <person name="Cao H."/>
            <person name="Xiong S."/>
            <person name="Wang X."/>
            <person name="Wei L."/>
            <person name="Li C."/>
            <person name="Ma Q."/>
            <person name="Ju M."/>
            <person name="Zhao R."/>
            <person name="Li G."/>
            <person name="Mu C."/>
            <person name="Tian Q."/>
            <person name="Mei H."/>
            <person name="Zhang T."/>
            <person name="Gao T."/>
            <person name="Zhang H."/>
        </authorList>
    </citation>
    <scope>NUCLEOTIDE SEQUENCE</scope>
    <source>
        <strain evidence="1">K16</strain>
    </source>
</reference>
<proteinExistence type="predicted"/>
<dbReference type="Proteomes" id="UP001289374">
    <property type="component" value="Unassembled WGS sequence"/>
</dbReference>
<dbReference type="PANTHER" id="PTHR45000:SF5">
    <property type="entry name" value="CHAPERONE DNAJ-DOMAIN SUPERFAMILY PROTEIN"/>
    <property type="match status" value="1"/>
</dbReference>
<gene>
    <name evidence="1" type="ORF">Sango_2097200</name>
</gene>
<protein>
    <submittedName>
        <fullName evidence="1">Uncharacterized protein</fullName>
    </submittedName>
</protein>
<reference evidence="1" key="1">
    <citation type="submission" date="2020-06" db="EMBL/GenBank/DDBJ databases">
        <authorList>
            <person name="Li T."/>
            <person name="Hu X."/>
            <person name="Zhang T."/>
            <person name="Song X."/>
            <person name="Zhang H."/>
            <person name="Dai N."/>
            <person name="Sheng W."/>
            <person name="Hou X."/>
            <person name="Wei L."/>
        </authorList>
    </citation>
    <scope>NUCLEOTIDE SEQUENCE</scope>
    <source>
        <strain evidence="1">K16</strain>
        <tissue evidence="1">Leaf</tissue>
    </source>
</reference>